<feature type="transmembrane region" description="Helical" evidence="1">
    <location>
        <begin position="14"/>
        <end position="33"/>
    </location>
</feature>
<comment type="caution">
    <text evidence="2">The sequence shown here is derived from an EMBL/GenBank/DDBJ whole genome shotgun (WGS) entry which is preliminary data.</text>
</comment>
<proteinExistence type="predicted"/>
<reference evidence="4" key="1">
    <citation type="submission" date="2019-06" db="EMBL/GenBank/DDBJ databases">
        <title>Gordonia isolated from sludge of a wastewater treatment plant.</title>
        <authorList>
            <person name="Tamura T."/>
            <person name="Aoyama K."/>
            <person name="Kang Y."/>
            <person name="Saito S."/>
            <person name="Akiyama N."/>
            <person name="Yazawa K."/>
            <person name="Gonoi T."/>
            <person name="Mikami Y."/>
        </authorList>
    </citation>
    <scope>NUCLEOTIDE SEQUENCE [LARGE SCALE GENOMIC DNA]</scope>
    <source>
        <strain evidence="4">NBRC 107696</strain>
    </source>
</reference>
<evidence type="ECO:0000313" key="4">
    <source>
        <dbReference type="Proteomes" id="UP000444960"/>
    </source>
</evidence>
<reference evidence="2" key="2">
    <citation type="journal article" date="2020" name="Int. J. Syst. Evol. Microbiol.">
        <title>Gordonia crocea sp. nov. and Gordonia spumicola sp. nov. isolated from sludge of a wastewater treatment plant.</title>
        <authorList>
            <person name="Tamura T."/>
            <person name="Saito S."/>
            <person name="Hamada M."/>
            <person name="Kang Y."/>
            <person name="Hoshino Y."/>
            <person name="Gonoi T."/>
            <person name="Mikami Y."/>
            <person name="Yaguchi T."/>
        </authorList>
    </citation>
    <scope>NUCLEOTIDE SEQUENCE</scope>
    <source>
        <strain evidence="2">NBRC 107696</strain>
    </source>
</reference>
<dbReference type="EMBL" id="BJOV01000002">
    <property type="protein sequence ID" value="GEE00218.1"/>
    <property type="molecule type" value="Genomic_DNA"/>
</dbReference>
<keyword evidence="4" id="KW-1185">Reference proteome</keyword>
<keyword evidence="1" id="KW-1133">Transmembrane helix</keyword>
<dbReference type="AlphaFoldDB" id="A0A7I9V469"/>
<protein>
    <submittedName>
        <fullName evidence="2">Uncharacterized protein</fullName>
    </submittedName>
</protein>
<dbReference type="EMBL" id="BJOV01000008">
    <property type="protein sequence ID" value="GEE04147.1"/>
    <property type="molecule type" value="Genomic_DNA"/>
</dbReference>
<sequence length="64" mass="6581">MGTRGDVVNAAADALIACVIGFTGWVIGVSMGLRVKPGKLDVPDDHPALGGPLGDIVRNGKVRR</sequence>
<evidence type="ECO:0000313" key="3">
    <source>
        <dbReference type="EMBL" id="GEE04147.1"/>
    </source>
</evidence>
<accession>A0A7I9V469</accession>
<evidence type="ECO:0000256" key="1">
    <source>
        <dbReference type="SAM" id="Phobius"/>
    </source>
</evidence>
<keyword evidence="1" id="KW-0472">Membrane</keyword>
<gene>
    <name evidence="2" type="ORF">nbrc107696_06640</name>
    <name evidence="3" type="ORF">nbrc107696_45930</name>
</gene>
<evidence type="ECO:0000313" key="2">
    <source>
        <dbReference type="EMBL" id="GEE00218.1"/>
    </source>
</evidence>
<keyword evidence="1" id="KW-0812">Transmembrane</keyword>
<organism evidence="2 4">
    <name type="scientific">Gordonia spumicola</name>
    <dbReference type="NCBI Taxonomy" id="589161"/>
    <lineage>
        <taxon>Bacteria</taxon>
        <taxon>Bacillati</taxon>
        <taxon>Actinomycetota</taxon>
        <taxon>Actinomycetes</taxon>
        <taxon>Mycobacteriales</taxon>
        <taxon>Gordoniaceae</taxon>
        <taxon>Gordonia</taxon>
    </lineage>
</organism>
<name>A0A7I9V469_9ACTN</name>
<dbReference type="Proteomes" id="UP000444960">
    <property type="component" value="Unassembled WGS sequence"/>
</dbReference>